<gene>
    <name evidence="2" type="ORF">M9978_12370</name>
</gene>
<dbReference type="AlphaFoldDB" id="A0A9X2HJI8"/>
<evidence type="ECO:0000313" key="2">
    <source>
        <dbReference type="EMBL" id="MCP3731222.1"/>
    </source>
</evidence>
<feature type="domain" description="Cupin type-2" evidence="1">
    <location>
        <begin position="145"/>
        <end position="206"/>
    </location>
</feature>
<evidence type="ECO:0000313" key="3">
    <source>
        <dbReference type="Proteomes" id="UP001139451"/>
    </source>
</evidence>
<dbReference type="SUPFAM" id="SSF51182">
    <property type="entry name" value="RmlC-like cupins"/>
    <property type="match status" value="1"/>
</dbReference>
<reference evidence="2" key="1">
    <citation type="submission" date="2022-05" db="EMBL/GenBank/DDBJ databases">
        <title>Sphingomonas sp. strain MG17 Genome sequencing and assembly.</title>
        <authorList>
            <person name="Kim I."/>
        </authorList>
    </citation>
    <scope>NUCLEOTIDE SEQUENCE</scope>
    <source>
        <strain evidence="2">MG17</strain>
    </source>
</reference>
<dbReference type="Pfam" id="PF07883">
    <property type="entry name" value="Cupin_2"/>
    <property type="match status" value="1"/>
</dbReference>
<dbReference type="RefSeq" id="WP_254293616.1">
    <property type="nucleotide sequence ID" value="NZ_JAMLDX010000009.1"/>
</dbReference>
<keyword evidence="3" id="KW-1185">Reference proteome</keyword>
<dbReference type="EMBL" id="JAMLDX010000009">
    <property type="protein sequence ID" value="MCP3731222.1"/>
    <property type="molecule type" value="Genomic_DNA"/>
</dbReference>
<dbReference type="InterPro" id="IPR014710">
    <property type="entry name" value="RmlC-like_jellyroll"/>
</dbReference>
<name>A0A9X2HJI8_9SPHN</name>
<comment type="caution">
    <text evidence="2">The sequence shown here is derived from an EMBL/GenBank/DDBJ whole genome shotgun (WGS) entry which is preliminary data.</text>
</comment>
<protein>
    <submittedName>
        <fullName evidence="2">Cupin domain-containing protein</fullName>
    </submittedName>
</protein>
<dbReference type="InterPro" id="IPR013096">
    <property type="entry name" value="Cupin_2"/>
</dbReference>
<dbReference type="Gene3D" id="2.60.120.10">
    <property type="entry name" value="Jelly Rolls"/>
    <property type="match status" value="1"/>
</dbReference>
<evidence type="ECO:0000259" key="1">
    <source>
        <dbReference type="Pfam" id="PF07883"/>
    </source>
</evidence>
<dbReference type="Proteomes" id="UP001139451">
    <property type="component" value="Unassembled WGS sequence"/>
</dbReference>
<dbReference type="InterPro" id="IPR011051">
    <property type="entry name" value="RmlC_Cupin_sf"/>
</dbReference>
<organism evidence="2 3">
    <name type="scientific">Sphingomonas tagetis</name>
    <dbReference type="NCBI Taxonomy" id="2949092"/>
    <lineage>
        <taxon>Bacteria</taxon>
        <taxon>Pseudomonadati</taxon>
        <taxon>Pseudomonadota</taxon>
        <taxon>Alphaproteobacteria</taxon>
        <taxon>Sphingomonadales</taxon>
        <taxon>Sphingomonadaceae</taxon>
        <taxon>Sphingomonas</taxon>
    </lineage>
</organism>
<accession>A0A9X2HJI8</accession>
<proteinExistence type="predicted"/>
<sequence length="254" mass="27462">MRHLIAIEGQDLPAGGFIQLLNRDSGLGVNLRRGGGAEAAAAVDADRYLFILEGELSIETAAGCEPAARESLVAVPAGAVLGMSSTPASLWLEFSVSRDAPATEASLRHVSMTRADLDRFEGGAFAHQQLVGRSTGSDAVRVNTLRVAPGAGSPDFHIHDFDQFYVILEGEMQIDIGHRRISAGPMTLVHLPAGLVHRNFNAGPRPERHISLLVPEPLEEQIFDYAVEIHNREAEFFDAAAAIDTDRHQEKLRS</sequence>